<accession>A0A1L3KP81</accession>
<sequence>MFGLYPTTAINGTGIASLIRRNPNLICYPPTTGAFEYMIGQIYNLLKYQELSHGVFDDGFEIADLSSVNIFRIIDSTYDKNILWIPNIRQPEQLISILNSRKYSASHIDYSMNVPHFIQFSKRQLFREYLIRACVQNARRNIEIFTSQQPVDRYTEGLAISQMVNDEELKMLKYLSNFPIPLNFRPMIDNLEHACSVNILQKLFKDMNAIEYSGIYDDNDTIYVQDIVSETYDKLKSSRVLWPKVRHIEFIKSTPMMDIVTPAKSYVTWGALPIGEEFDWKSFTLQPVDDYTVKIHHNANYTPVGNEYNFKGHCIEYPTLKEFSIGTDAAKARAKVCYENYVMMPNNIHNYHLYTKHQSPFNAYSKNDVVKFLKGNNFNITLDTSLHYNAAIWLGNNFVQSSVNNTIIIPEMGTIKNIMGLDYDTNFELAVNKVLLKNVNSSSVKIICCVGMALGQLGFKSLREWYLQGVMSPESLKHQKSVSLLLAGEIGDHNITILNNLYNQSGPRNLIINSFGAEGSAMTMRGYSDSINLTNTDFDIVLSDISFTSERGKFEEMVSDLRSIITPLATRTNNILIFKINHPSMYLLNTLIKEVISTRAAGFGTDGASVRLLKLKGQNSMTFECYIMFKFGRREDIRFFDTDKSSIISHYERMLFDPPDDFGSIHFKLVNDFTFGVTDVGINAGTGTSYTAGEISSVDAPQFLSLALRYGSRVRTFARANGITDTVVFVFKHQTSRFGMANRVEDYYLERPEGELRTANAFGTWNRGVNLNLVSSVPGYTIVTMGYRHQIANLVKEAYPLATYPNIPVRIVGVRGGDEIAEFEKNRQISVFEIANVEMFTKYGISVKNAWAWTLETPLDPGAYIFNFVVMSYVDDNDTKGEQLARLKNLILRVSKSKNVSVYVTIYYNPVTQSLYKPEEKVDYSWLDSMPDAISYVNIGKDLNLSFGSYDPVHAFTYEELQAIPIPTDVKFSIVPFDYRSLYTIGARDAIIPHFPHAPETVTASCVSRLVVIGSVS</sequence>
<feature type="domain" description="Reovirus VP3 protein Methyltransferase" evidence="3">
    <location>
        <begin position="809"/>
        <end position="994"/>
    </location>
</feature>
<reference evidence="4" key="1">
    <citation type="journal article" date="2016" name="Nature">
        <title>Redefining the invertebrate RNA virosphere.</title>
        <authorList>
            <person name="Shi M."/>
            <person name="Lin X.D."/>
            <person name="Tian J.H."/>
            <person name="Chen L.J."/>
            <person name="Chen X."/>
            <person name="Li C.X."/>
            <person name="Qin X.C."/>
            <person name="Li J."/>
            <person name="Cao J.P."/>
            <person name="Eden J.S."/>
            <person name="Buchmann J."/>
            <person name="Wang W."/>
            <person name="Xu J."/>
            <person name="Holmes E.C."/>
            <person name="Zhang Y.Z."/>
        </authorList>
    </citation>
    <scope>NUCLEOTIDE SEQUENCE</scope>
    <source>
        <strain evidence="4">WGML611819</strain>
    </source>
</reference>
<proteinExistence type="predicted"/>
<evidence type="ECO:0000259" key="3">
    <source>
        <dbReference type="Pfam" id="PF20832"/>
    </source>
</evidence>
<dbReference type="InterPro" id="IPR048607">
    <property type="entry name" value="Reov_VP3_MTase1"/>
</dbReference>
<dbReference type="Pfam" id="PF20831">
    <property type="entry name" value="Reov_VP3_MTase1"/>
    <property type="match status" value="1"/>
</dbReference>
<evidence type="ECO:0000259" key="1">
    <source>
        <dbReference type="Pfam" id="PF20790"/>
    </source>
</evidence>
<evidence type="ECO:0000259" key="2">
    <source>
        <dbReference type="Pfam" id="PF20831"/>
    </source>
</evidence>
<dbReference type="Pfam" id="PF20832">
    <property type="entry name" value="Reov_VP3_MTase2"/>
    <property type="match status" value="1"/>
</dbReference>
<dbReference type="InterPro" id="IPR048606">
    <property type="entry name" value="Reov_VP3_MTase2"/>
</dbReference>
<dbReference type="EMBL" id="KX884718">
    <property type="protein sequence ID" value="APG79198.1"/>
    <property type="molecule type" value="Genomic_RNA"/>
</dbReference>
<feature type="domain" description="Reovirus VP3 protein Methyltransferase" evidence="2">
    <location>
        <begin position="437"/>
        <end position="629"/>
    </location>
</feature>
<organism evidence="4">
    <name type="scientific">Hubei reo-like virus 6</name>
    <dbReference type="NCBI Taxonomy" id="1923181"/>
    <lineage>
        <taxon>Viruses</taxon>
        <taxon>Riboviria</taxon>
    </lineage>
</organism>
<name>A0A1L3KP81_9VIRU</name>
<feature type="domain" description="Reovirus VP3 protein guanylyltransferase" evidence="1">
    <location>
        <begin position="13"/>
        <end position="175"/>
    </location>
</feature>
<dbReference type="InterPro" id="IPR048608">
    <property type="entry name" value="Reov_VP3_GTase"/>
</dbReference>
<protein>
    <submittedName>
        <fullName evidence="4">Uncharacterized protein</fullName>
    </submittedName>
</protein>
<dbReference type="Pfam" id="PF20790">
    <property type="entry name" value="Reov_VP3_GTase"/>
    <property type="match status" value="1"/>
</dbReference>
<evidence type="ECO:0000313" key="4">
    <source>
        <dbReference type="EMBL" id="APG79198.1"/>
    </source>
</evidence>